<dbReference type="InterPro" id="IPR036691">
    <property type="entry name" value="Endo/exonu/phosph_ase_sf"/>
</dbReference>
<feature type="compositionally biased region" description="Polar residues" evidence="11">
    <location>
        <begin position="1"/>
        <end position="17"/>
    </location>
</feature>
<dbReference type="GO" id="GO:0004519">
    <property type="term" value="F:endonuclease activity"/>
    <property type="evidence" value="ECO:0007669"/>
    <property type="project" value="UniProtKB-KW"/>
</dbReference>
<proteinExistence type="predicted"/>
<evidence type="ECO:0000256" key="7">
    <source>
        <dbReference type="ARBA" id="ARBA00022801"/>
    </source>
</evidence>
<keyword evidence="5" id="KW-0479">Metal-binding</keyword>
<dbReference type="GO" id="GO:0006302">
    <property type="term" value="P:double-strand break repair"/>
    <property type="evidence" value="ECO:0007669"/>
    <property type="project" value="TreeGrafter"/>
</dbReference>
<dbReference type="GO" id="GO:0005737">
    <property type="term" value="C:cytoplasm"/>
    <property type="evidence" value="ECO:0007669"/>
    <property type="project" value="TreeGrafter"/>
</dbReference>
<feature type="domain" description="Endonuclease/exonuclease/phosphatase" evidence="12">
    <location>
        <begin position="66"/>
        <end position="304"/>
    </location>
</feature>
<evidence type="ECO:0000313" key="14">
    <source>
        <dbReference type="Proteomes" id="UP001215712"/>
    </source>
</evidence>
<dbReference type="PANTHER" id="PTHR15822:SF4">
    <property type="entry name" value="TYROSYL-DNA PHOSPHODIESTERASE 2"/>
    <property type="match status" value="1"/>
</dbReference>
<feature type="region of interest" description="Disordered" evidence="11">
    <location>
        <begin position="1"/>
        <end position="28"/>
    </location>
</feature>
<dbReference type="CDD" id="cd09080">
    <property type="entry name" value="TDP2"/>
    <property type="match status" value="1"/>
</dbReference>
<keyword evidence="14" id="KW-1185">Reference proteome</keyword>
<dbReference type="GO" id="GO:0003697">
    <property type="term" value="F:single-stranded DNA binding"/>
    <property type="evidence" value="ECO:0007669"/>
    <property type="project" value="TreeGrafter"/>
</dbReference>
<comment type="caution">
    <text evidence="13">The sequence shown here is derived from an EMBL/GenBank/DDBJ whole genome shotgun (WGS) entry which is preliminary data.</text>
</comment>
<keyword evidence="10" id="KW-0539">Nucleus</keyword>
<dbReference type="AlphaFoldDB" id="A0AAD6MPQ1"/>
<name>A0AAD6MPQ1_9EURO</name>
<organism evidence="13 14">
    <name type="scientific">Penicillium malachiteum</name>
    <dbReference type="NCBI Taxonomy" id="1324776"/>
    <lineage>
        <taxon>Eukaryota</taxon>
        <taxon>Fungi</taxon>
        <taxon>Dikarya</taxon>
        <taxon>Ascomycota</taxon>
        <taxon>Pezizomycotina</taxon>
        <taxon>Eurotiomycetes</taxon>
        <taxon>Eurotiomycetidae</taxon>
        <taxon>Eurotiales</taxon>
        <taxon>Aspergillaceae</taxon>
        <taxon>Penicillium</taxon>
    </lineage>
</organism>
<evidence type="ECO:0000313" key="13">
    <source>
        <dbReference type="EMBL" id="KAJ5700872.1"/>
    </source>
</evidence>
<evidence type="ECO:0000256" key="1">
    <source>
        <dbReference type="ARBA" id="ARBA00001936"/>
    </source>
</evidence>
<reference evidence="13" key="2">
    <citation type="submission" date="2023-01" db="EMBL/GenBank/DDBJ databases">
        <authorList>
            <person name="Petersen C."/>
        </authorList>
    </citation>
    <scope>NUCLEOTIDE SEQUENCE</scope>
    <source>
        <strain evidence="13">IBT 17514</strain>
    </source>
</reference>
<keyword evidence="7" id="KW-0378">Hydrolase</keyword>
<evidence type="ECO:0000256" key="11">
    <source>
        <dbReference type="SAM" id="MobiDB-lite"/>
    </source>
</evidence>
<evidence type="ECO:0000256" key="4">
    <source>
        <dbReference type="ARBA" id="ARBA00022722"/>
    </source>
</evidence>
<comment type="cofactor">
    <cofactor evidence="2">
        <name>Mg(2+)</name>
        <dbReference type="ChEBI" id="CHEBI:18420"/>
    </cofactor>
</comment>
<evidence type="ECO:0000259" key="12">
    <source>
        <dbReference type="Pfam" id="PF03372"/>
    </source>
</evidence>
<keyword evidence="6" id="KW-0227">DNA damage</keyword>
<dbReference type="Pfam" id="PF03372">
    <property type="entry name" value="Exo_endo_phos"/>
    <property type="match status" value="1"/>
</dbReference>
<dbReference type="GO" id="GO:0046872">
    <property type="term" value="F:metal ion binding"/>
    <property type="evidence" value="ECO:0007669"/>
    <property type="project" value="UniProtKB-KW"/>
</dbReference>
<reference evidence="13" key="1">
    <citation type="journal article" date="2023" name="IMA Fungus">
        <title>Comparative genomic study of the Penicillium genus elucidates a diverse pangenome and 15 lateral gene transfer events.</title>
        <authorList>
            <person name="Petersen C."/>
            <person name="Sorensen T."/>
            <person name="Nielsen M.R."/>
            <person name="Sondergaard T.E."/>
            <person name="Sorensen J.L."/>
            <person name="Fitzpatrick D.A."/>
            <person name="Frisvad J.C."/>
            <person name="Nielsen K.L."/>
        </authorList>
    </citation>
    <scope>NUCLEOTIDE SEQUENCE</scope>
    <source>
        <strain evidence="13">IBT 17514</strain>
    </source>
</reference>
<evidence type="ECO:0000256" key="9">
    <source>
        <dbReference type="ARBA" id="ARBA00023204"/>
    </source>
</evidence>
<dbReference type="EMBL" id="JAQJAN010000024">
    <property type="protein sequence ID" value="KAJ5700872.1"/>
    <property type="molecule type" value="Genomic_DNA"/>
</dbReference>
<evidence type="ECO:0000256" key="5">
    <source>
        <dbReference type="ARBA" id="ARBA00022723"/>
    </source>
</evidence>
<comment type="subcellular location">
    <subcellularLocation>
        <location evidence="3">Nucleus</location>
        <location evidence="3">PML body</location>
    </subcellularLocation>
</comment>
<evidence type="ECO:0000256" key="8">
    <source>
        <dbReference type="ARBA" id="ARBA00022842"/>
    </source>
</evidence>
<keyword evidence="4" id="KW-0540">Nuclease</keyword>
<keyword evidence="13" id="KW-0255">Endonuclease</keyword>
<sequence>MESFTPRANISSWINQTPVPPHDEGNPDFQLWHEFDPVQGWVSARWDNSFPNESINTRDTSNLTLVTWNIDAGAPRTRERTTEIINFITSRDPKVDIILLQEVSKSALRYILEDERIRESWISSEPGDSAWGSRPFSTMTLLSKSRFTLRSDSAIRSIARGLVWRVNYPSRFGRDALCCDLILPPRGPGQSGTRIRLANVHLDSLPIEPSYRPAQLSTVSSFLESAGCGLIAGDFNPVLPEDAILVESNGLTDAWKALHPNDPGFTWGVDGKQRFPPSRLDKVAFLGLAPHSIEVLEPQILSTSDQPEHENPDPQEELLWSDHHGLLCSFNLS</sequence>
<evidence type="ECO:0000256" key="10">
    <source>
        <dbReference type="ARBA" id="ARBA00023242"/>
    </source>
</evidence>
<accession>A0AAD6MPQ1</accession>
<dbReference type="PANTHER" id="PTHR15822">
    <property type="entry name" value="TRAF AND TNF RECEPTOR-ASSOCIATED PROTEIN"/>
    <property type="match status" value="1"/>
</dbReference>
<dbReference type="GO" id="GO:0070260">
    <property type="term" value="F:5'-tyrosyl-DNA phosphodiesterase activity"/>
    <property type="evidence" value="ECO:0007669"/>
    <property type="project" value="TreeGrafter"/>
</dbReference>
<gene>
    <name evidence="13" type="ORF">N7493_011918</name>
</gene>
<dbReference type="InterPro" id="IPR005135">
    <property type="entry name" value="Endo/exonuclease/phosphatase"/>
</dbReference>
<evidence type="ECO:0000256" key="6">
    <source>
        <dbReference type="ARBA" id="ARBA00022763"/>
    </source>
</evidence>
<evidence type="ECO:0000256" key="2">
    <source>
        <dbReference type="ARBA" id="ARBA00001946"/>
    </source>
</evidence>
<keyword evidence="9" id="KW-0234">DNA repair</keyword>
<evidence type="ECO:0000256" key="3">
    <source>
        <dbReference type="ARBA" id="ARBA00004322"/>
    </source>
</evidence>
<keyword evidence="8" id="KW-0460">Magnesium</keyword>
<dbReference type="Proteomes" id="UP001215712">
    <property type="component" value="Unassembled WGS sequence"/>
</dbReference>
<protein>
    <submittedName>
        <fullName evidence="13">Endonuclease/exonuclease/phosphatase</fullName>
    </submittedName>
</protein>
<dbReference type="SUPFAM" id="SSF56219">
    <property type="entry name" value="DNase I-like"/>
    <property type="match status" value="1"/>
</dbReference>
<dbReference type="Gene3D" id="3.60.10.10">
    <property type="entry name" value="Endonuclease/exonuclease/phosphatase"/>
    <property type="match status" value="1"/>
</dbReference>
<comment type="cofactor">
    <cofactor evidence="1">
        <name>Mn(2+)</name>
        <dbReference type="ChEBI" id="CHEBI:29035"/>
    </cofactor>
</comment>
<dbReference type="InterPro" id="IPR051547">
    <property type="entry name" value="TDP2-like"/>
</dbReference>